<feature type="compositionally biased region" description="Acidic residues" evidence="14">
    <location>
        <begin position="562"/>
        <end position="580"/>
    </location>
</feature>
<dbReference type="GO" id="GO:0010468">
    <property type="term" value="P:regulation of gene expression"/>
    <property type="evidence" value="ECO:0007669"/>
    <property type="project" value="UniProtKB-ARBA"/>
</dbReference>
<evidence type="ECO:0000256" key="9">
    <source>
        <dbReference type="ARBA" id="ARBA00023015"/>
    </source>
</evidence>
<feature type="coiled-coil region" evidence="13">
    <location>
        <begin position="1873"/>
        <end position="1952"/>
    </location>
</feature>
<feature type="compositionally biased region" description="Acidic residues" evidence="14">
    <location>
        <begin position="641"/>
        <end position="652"/>
    </location>
</feature>
<gene>
    <name evidence="19" type="ORF">FSP39_003020</name>
</gene>
<dbReference type="FunFam" id="3.40.50.300:FF:000529">
    <property type="entry name" value="helicase SRCAP isoform X1"/>
    <property type="match status" value="1"/>
</dbReference>
<keyword evidence="11" id="KW-0804">Transcription</keyword>
<evidence type="ECO:0000256" key="7">
    <source>
        <dbReference type="ARBA" id="ARBA00022840"/>
    </source>
</evidence>
<feature type="compositionally biased region" description="Acidic residues" evidence="14">
    <location>
        <begin position="691"/>
        <end position="738"/>
    </location>
</feature>
<dbReference type="GO" id="GO:0005524">
    <property type="term" value="F:ATP binding"/>
    <property type="evidence" value="ECO:0007669"/>
    <property type="project" value="UniProtKB-KW"/>
</dbReference>
<keyword evidence="8" id="KW-0156">Chromatin regulator</keyword>
<proteinExistence type="inferred from homology"/>
<feature type="region of interest" description="Disordered" evidence="14">
    <location>
        <begin position="14"/>
        <end position="45"/>
    </location>
</feature>
<dbReference type="InterPro" id="IPR014001">
    <property type="entry name" value="Helicase_ATP-bd"/>
</dbReference>
<feature type="region of interest" description="Disordered" evidence="14">
    <location>
        <begin position="749"/>
        <end position="768"/>
    </location>
</feature>
<dbReference type="GO" id="GO:0016887">
    <property type="term" value="F:ATP hydrolysis activity"/>
    <property type="evidence" value="ECO:0007669"/>
    <property type="project" value="TreeGrafter"/>
</dbReference>
<evidence type="ECO:0000259" key="15">
    <source>
        <dbReference type="PROSITE" id="PS50090"/>
    </source>
</evidence>
<dbReference type="FunFam" id="3.40.50.10810:FF:000005">
    <property type="entry name" value="Photoperiod-independent early flowering 1"/>
    <property type="match status" value="1"/>
</dbReference>
<evidence type="ECO:0000256" key="12">
    <source>
        <dbReference type="ARBA" id="ARBA00023242"/>
    </source>
</evidence>
<dbReference type="CDD" id="cd18003">
    <property type="entry name" value="DEXQc_SRCAP"/>
    <property type="match status" value="1"/>
</dbReference>
<feature type="compositionally biased region" description="Polar residues" evidence="14">
    <location>
        <begin position="544"/>
        <end position="559"/>
    </location>
</feature>
<evidence type="ECO:0000256" key="5">
    <source>
        <dbReference type="ARBA" id="ARBA00022801"/>
    </source>
</evidence>
<feature type="coiled-coil region" evidence="13">
    <location>
        <begin position="2255"/>
        <end position="2282"/>
    </location>
</feature>
<reference evidence="19" key="1">
    <citation type="submission" date="2019-08" db="EMBL/GenBank/DDBJ databases">
        <title>The improved chromosome-level genome for the pearl oyster Pinctada fucata martensii using PacBio sequencing and Hi-C.</title>
        <authorList>
            <person name="Zheng Z."/>
        </authorList>
    </citation>
    <scope>NUCLEOTIDE SEQUENCE</scope>
    <source>
        <strain evidence="19">ZZ-2019</strain>
        <tissue evidence="19">Adductor muscle</tissue>
    </source>
</reference>
<evidence type="ECO:0000256" key="6">
    <source>
        <dbReference type="ARBA" id="ARBA00022806"/>
    </source>
</evidence>
<feature type="compositionally biased region" description="Basic and acidic residues" evidence="14">
    <location>
        <begin position="581"/>
        <end position="623"/>
    </location>
</feature>
<keyword evidence="4" id="KW-0547">Nucleotide-binding</keyword>
<dbReference type="Gene3D" id="3.40.50.300">
    <property type="entry name" value="P-loop containing nucleotide triphosphate hydrolases"/>
    <property type="match status" value="1"/>
</dbReference>
<dbReference type="SMART" id="SM00487">
    <property type="entry name" value="DEXDc"/>
    <property type="match status" value="1"/>
</dbReference>
<feature type="coiled-coil region" evidence="13">
    <location>
        <begin position="2490"/>
        <end position="2527"/>
    </location>
</feature>
<evidence type="ECO:0008006" key="21">
    <source>
        <dbReference type="Google" id="ProtNLM"/>
    </source>
</evidence>
<evidence type="ECO:0000256" key="2">
    <source>
        <dbReference type="ARBA" id="ARBA00009220"/>
    </source>
</evidence>
<dbReference type="PANTHER" id="PTHR45685">
    <property type="entry name" value="HELICASE SRCAP-RELATED"/>
    <property type="match status" value="1"/>
</dbReference>
<feature type="region of interest" description="Disordered" evidence="14">
    <location>
        <begin position="542"/>
        <end position="676"/>
    </location>
</feature>
<dbReference type="InterPro" id="IPR001650">
    <property type="entry name" value="Helicase_C-like"/>
</dbReference>
<feature type="domain" description="HSA" evidence="18">
    <location>
        <begin position="414"/>
        <end position="486"/>
    </location>
</feature>
<dbReference type="SUPFAM" id="SSF52540">
    <property type="entry name" value="P-loop containing nucleoside triphosphate hydrolases"/>
    <property type="match status" value="2"/>
</dbReference>
<feature type="compositionally biased region" description="Low complexity" evidence="14">
    <location>
        <begin position="336"/>
        <end position="358"/>
    </location>
</feature>
<feature type="region of interest" description="Disordered" evidence="14">
    <location>
        <begin position="100"/>
        <end position="119"/>
    </location>
</feature>
<dbReference type="GO" id="GO:0140096">
    <property type="term" value="F:catalytic activity, acting on a protein"/>
    <property type="evidence" value="ECO:0007669"/>
    <property type="project" value="UniProtKB-ARBA"/>
</dbReference>
<feature type="coiled-coil region" evidence="13">
    <location>
        <begin position="459"/>
        <end position="491"/>
    </location>
</feature>
<keyword evidence="13" id="KW-0175">Coiled coil</keyword>
<evidence type="ECO:0000259" key="18">
    <source>
        <dbReference type="PROSITE" id="PS51204"/>
    </source>
</evidence>
<sequence length="2991" mass="332177">PTLTLLASPAPAVTTSSNVSITGGTVHHLGQNPSPRKGSNPHPNLQQAIRNMNVHNQSPKTAVSTASTNPAAIAAGRVLLEARPNPSGLHSTFPNLTALANQSSAGPSPKKKVKLEEKPAASKEIDYQRDLVLDLKHKEMRELKENYVECLTEMFYLQSGGNMMDYLPWKKKPTPQLVHFLKSGNLDSDEEDELSQEKKINNEVKVITCEGSNIPLATPVAISTTLPPSVAALNQQVDPLGCGNVWRPVGGRHGMVFGHIVQTLVTTKPTLTMCTSQSPIQQSAVAPSMTGTSTLTTTTSLQNAVVTATTSGSNLPQLQSHLVANKDTKATTLLSPSIKSPSITSTSSSSAVKTVKSPPISPSLQSRHGNLIQYDGNLGVTSQEAIVERAKQEAQVMNRVAELRKEGLWSTRRLPKVQEPPRNKSHWDYLLEEMQWLAADFHQERKWKKAAARKVAKMVSKHFQELEQKEVKAEKEEAQKLKKIASQIAKQIREFWSNIEKVVQYKQQTRLDEKRKKALDLHLNFIVDQTEKYSSWLSEGLKRGSNSGSLVGSRGTTPDHSGDEDFSPEGNDEDDEETIDKEEKESGIDEDALQKESEQPIEELLKNVPKEVLEKPASLHEEGGSDEEVEEKDKEFKIKDGEEEADVEDTIAEQEKAEKKVDYSRELRDLEDESEMTMEELYKKYAGAYDSDFEMPESDYDSDDEESTDVEETDEEDDKEEEEEEEEEEMEEEAEEGKDDVGLEALVEDKEVESEQKEGELEEGPDKELTDIAAQAQSLQPKGYTLETATVKTQVPFLLKHKLREYQHVGLDWLATMYDKRLNGILADEMGLGKTIQTIALLAHLACDKGIWGPHLIVVPTSVMLNWEMEIKKWCPAFKILTYYGSQKERKQKRQGWTKTNAFHVCITSYKLVIQDHQSFRRKKWKYLILDEAQNIKNFKSQRWQTLLNFSSQRRLLLTGTPLQNSLMELWSLMHFLMPHVFQSHSEFKEWFANPLTGMIEGSHEYNEGLIKRLHKVLRPFLLRRLKVDVEKQMPQKYEHVVMCHLSKRQRFLYDDFMSQAKTKETLATGHFMSVINILMQLRKVCNHPSLFDPRPIVSPFKMEGIRLHVPSLAVNCLLYDPFKDIDLHALYPSLADMEKDLPAFIAHRVKRLQTPKKLIEEIDGNTETQQRLAKGKLKSHNLSSVSPMQMETGRVSPVIKSDTVTLMDSSSFISQNPVNGSVQLDPSSIPNVTHPPGVLQAKMVPQSGDGLGSHGLATSQPVTLQIQQTDQGARLMIPAGQISSLPAGYIQIVQTSQGQQFIATSTPISTTSPVIASIPTSSVMASNVVTTSSTVVNGPPTLTTVAASTSSIMVTSVNTQVRPSLGVQLPTSVTSTVKPVMRVPPMAVQTGATTQASTSSTTAVKTTMSTCTSMSTGEGALKCVRESMMKQRKTTPLFHIDLTEKRIEERVDKLEYLARTNRKHCELKPVYGRDLHDAVDVWRDTSQTTVIDNTWGGRGRSFCLNVHSPFSNSKLSDKYWTNTKVLSNLVHTPEMFLQELKEVLDRYVFLTPHVISPPISLHASHTDPSCMNDERSLRSKLQLECSPRTSCYHNIASRMLVQFPELRLIQYDCGKLQVLDILLRRLKSGGHRVLIFTQMTKMLDILEAFLNFHGHIYLRLDGTTKVEQRQFLMDRFNADKRIFTFILSTRSGGIGVNLTGADTVIFYDSDWNPTMDAQAQDRCHRIGQTRDVHIYRLISERTVEENILKKANQKRMLGDMAIEGGNFTTAILKEQTIKDLFVEPSGLGSLVEGKEEKKPEKEIKEMVKHVKEEKKKEQMAQSEKNIMAQFEKMLGKAEDETDAKAVDLVKAEQKAELAEFDENIPWDEKEELQKKEEEMSRAEQEIAMIDKELTPVERYAVIFMENELEPLAEELELAEEDIENAKKDWELGRLQALKEEEERRLEIEEDEMLYIYSREDAYNQVFISDVDKEHMPMWSPPTPPHDDNDIYIDQTLFFLYEPNIMPETQLPPVYIKKEHKKPKIESITTRKQKQRKEEQTRVPRSLFDRPSSQLLKMRREHKLKSSLLKPFRPVPPVVKQPSIDQGNDHPEWLIHEDWALLQAVQTLFDVPLNLLVVSPAHHPNWDLVADIVNTCSRVYRSAKQCKNRYENVIIPREEGRILYDMNPKKQSKKTKGIYKTKNNRPMRTSQIHLQDNHQALTMLYSLRWDSAKTIANKRPPPLKQTLVNPTLKNPKHATVLSENNINYENPLNPMSVAEIRAQRIQREKKQSQAQAQASAEQQLAAQRAQQAQGQTTQVQQVAGQTQVAVTAVAAGVAGQGVAQVAQTQLQPLQTAVSSAVLTGVVAKTASGQAVTLARTGVGQGNIVVNTQGGVAANFAAINRRMSQATASTVAQPTTVTVTGGLNPAIRAQRAAQPLTIQEITAIATQPGQTHVAQLATGQVARTQLQTTVTATQLAAGQRAPTAGTVQQQLTQAAVTKQHLTQQQILQLQQRQIQQQKLQQQQQQQQLKKLNLTQQQLKQIQQQQGRGQKTVIAQQLVTGLGQAAQLKTGQLQRQLTPEELARLKQQQELAKKQMTTQIIPQAQVQHLTQQGGVAGTSGTQLVKTVSTPAGGVPIPVSTVNINVSVPQQKGLTVAKGVSGANQIQQFKQMHMIQQRAQLGKQPQKITSLTQPVGKAQGIPLNAVQIIQQPPGAGGRHLTYQLQQIVQNSKSMIITSQPTIIATMTQSQQPTGQLVTKVVGTAPTAQIQTIASSVPLAGGTAVTAVATPVTHSQGAVATLSVAGTGQVNKPVTITTVTQQDSGQAVQVHPVASATTQQQPAQGGVTQQTVPQQATLTPQQQKVVTLAQGNQQVQQLQVTSGNLQQIQVSHSSSTPQPQQVAPPAPITMTVTLATPAPATAPSVPLPPQSVVQGNTVTSQAALACCCRPPAGDLTATTNTVAATIVVSGNQNYSSVCNEDSQSTTTSVTSNYLCDQVACSMNSCTYIPLL</sequence>
<dbReference type="InterPro" id="IPR050520">
    <property type="entry name" value="INO80/SWR1_helicase"/>
</dbReference>
<keyword evidence="6" id="KW-0347">Helicase</keyword>
<dbReference type="InterPro" id="IPR027417">
    <property type="entry name" value="P-loop_NTPase"/>
</dbReference>
<dbReference type="EMBL" id="VSWD01000013">
    <property type="protein sequence ID" value="KAK3083777.1"/>
    <property type="molecule type" value="Genomic_DNA"/>
</dbReference>
<keyword evidence="7" id="KW-0067">ATP-binding</keyword>
<keyword evidence="20" id="KW-1185">Reference proteome</keyword>
<keyword evidence="10" id="KW-0238">DNA-binding</keyword>
<dbReference type="Gene3D" id="1.20.120.850">
    <property type="entry name" value="SWI2/SNF2 ATPases, N-terminal domain"/>
    <property type="match status" value="1"/>
</dbReference>
<comment type="similarity">
    <text evidence="2">Belongs to the SNF2/RAD54 helicase family. SWR1 subfamily.</text>
</comment>
<dbReference type="Pfam" id="PF07529">
    <property type="entry name" value="HSA"/>
    <property type="match status" value="1"/>
</dbReference>
<dbReference type="InterPro" id="IPR049730">
    <property type="entry name" value="SNF2/RAD54-like_C"/>
</dbReference>
<feature type="region of interest" description="Disordered" evidence="14">
    <location>
        <begin position="688"/>
        <end position="743"/>
    </location>
</feature>
<dbReference type="GO" id="GO:0042393">
    <property type="term" value="F:histone binding"/>
    <property type="evidence" value="ECO:0007669"/>
    <property type="project" value="TreeGrafter"/>
</dbReference>
<evidence type="ECO:0000256" key="14">
    <source>
        <dbReference type="SAM" id="MobiDB-lite"/>
    </source>
</evidence>
<keyword evidence="5" id="KW-0378">Hydrolase</keyword>
<dbReference type="InterPro" id="IPR038718">
    <property type="entry name" value="SNF2-like_sf"/>
</dbReference>
<dbReference type="InterPro" id="IPR000330">
    <property type="entry name" value="SNF2_N"/>
</dbReference>
<dbReference type="PROSITE" id="PS51194">
    <property type="entry name" value="HELICASE_CTER"/>
    <property type="match status" value="1"/>
</dbReference>
<dbReference type="SMART" id="SM00490">
    <property type="entry name" value="HELICc"/>
    <property type="match status" value="1"/>
</dbReference>
<keyword evidence="3" id="KW-0597">Phosphoprotein</keyword>
<feature type="region of interest" description="Disordered" evidence="14">
    <location>
        <begin position="336"/>
        <end position="367"/>
    </location>
</feature>
<evidence type="ECO:0000256" key="13">
    <source>
        <dbReference type="SAM" id="Coils"/>
    </source>
</evidence>
<dbReference type="PANTHER" id="PTHR45685:SF1">
    <property type="entry name" value="HELICASE SRCAP"/>
    <property type="match status" value="1"/>
</dbReference>
<evidence type="ECO:0000256" key="10">
    <source>
        <dbReference type="ARBA" id="ARBA00023125"/>
    </source>
</evidence>
<dbReference type="PROSITE" id="PS51204">
    <property type="entry name" value="HSA"/>
    <property type="match status" value="1"/>
</dbReference>
<evidence type="ECO:0000256" key="1">
    <source>
        <dbReference type="ARBA" id="ARBA00004123"/>
    </source>
</evidence>
<protein>
    <recommendedName>
        <fullName evidence="21">Helicase domino</fullName>
    </recommendedName>
</protein>
<evidence type="ECO:0000313" key="20">
    <source>
        <dbReference type="Proteomes" id="UP001186944"/>
    </source>
</evidence>
<dbReference type="InterPro" id="IPR014012">
    <property type="entry name" value="HSA_dom"/>
</dbReference>
<dbReference type="FunFam" id="1.20.120.850:FF:000012">
    <property type="entry name" value="protein PHOTOPERIOD-INDEPENDENT EARLY FLOWERING 1 isoform X3"/>
    <property type="match status" value="1"/>
</dbReference>
<feature type="compositionally biased region" description="Polar residues" evidence="14">
    <location>
        <begin position="14"/>
        <end position="23"/>
    </location>
</feature>
<feature type="domain" description="Helicase ATP-binding" evidence="16">
    <location>
        <begin position="815"/>
        <end position="980"/>
    </location>
</feature>
<dbReference type="GO" id="GO:0003677">
    <property type="term" value="F:DNA binding"/>
    <property type="evidence" value="ECO:0007669"/>
    <property type="project" value="UniProtKB-KW"/>
</dbReference>
<keyword evidence="9" id="KW-0805">Transcription regulation</keyword>
<evidence type="ECO:0000259" key="16">
    <source>
        <dbReference type="PROSITE" id="PS51192"/>
    </source>
</evidence>
<dbReference type="PROSITE" id="PS50090">
    <property type="entry name" value="MYB_LIKE"/>
    <property type="match status" value="1"/>
</dbReference>
<accession>A0AA88XMB3</accession>
<feature type="domain" description="Myb-like" evidence="15">
    <location>
        <begin position="2093"/>
        <end position="2154"/>
    </location>
</feature>
<dbReference type="Proteomes" id="UP001186944">
    <property type="component" value="Unassembled WGS sequence"/>
</dbReference>
<dbReference type="GO" id="GO:0006338">
    <property type="term" value="P:chromatin remodeling"/>
    <property type="evidence" value="ECO:0007669"/>
    <property type="project" value="UniProtKB-ARBA"/>
</dbReference>
<feature type="compositionally biased region" description="Basic and acidic residues" evidence="14">
    <location>
        <begin position="653"/>
        <end position="668"/>
    </location>
</feature>
<feature type="non-terminal residue" evidence="19">
    <location>
        <position position="1"/>
    </location>
</feature>
<dbReference type="PROSITE" id="PS51192">
    <property type="entry name" value="HELICASE_ATP_BIND_1"/>
    <property type="match status" value="1"/>
</dbReference>
<name>A0AA88XMB3_PINIB</name>
<comment type="caution">
    <text evidence="19">The sequence shown here is derived from an EMBL/GenBank/DDBJ whole genome shotgun (WGS) entry which is preliminary data.</text>
</comment>
<dbReference type="GO" id="GO:0000812">
    <property type="term" value="C:Swr1 complex"/>
    <property type="evidence" value="ECO:0007669"/>
    <property type="project" value="TreeGrafter"/>
</dbReference>
<organism evidence="19 20">
    <name type="scientific">Pinctada imbricata</name>
    <name type="common">Atlantic pearl-oyster</name>
    <name type="synonym">Pinctada martensii</name>
    <dbReference type="NCBI Taxonomy" id="66713"/>
    <lineage>
        <taxon>Eukaryota</taxon>
        <taxon>Metazoa</taxon>
        <taxon>Spiralia</taxon>
        <taxon>Lophotrochozoa</taxon>
        <taxon>Mollusca</taxon>
        <taxon>Bivalvia</taxon>
        <taxon>Autobranchia</taxon>
        <taxon>Pteriomorphia</taxon>
        <taxon>Pterioida</taxon>
        <taxon>Pterioidea</taxon>
        <taxon>Pteriidae</taxon>
        <taxon>Pinctada</taxon>
    </lineage>
</organism>
<dbReference type="Gene3D" id="3.40.50.10810">
    <property type="entry name" value="Tandem AAA-ATPase domain"/>
    <property type="match status" value="1"/>
</dbReference>
<dbReference type="GO" id="GO:0010557">
    <property type="term" value="P:positive regulation of macromolecule biosynthetic process"/>
    <property type="evidence" value="ECO:0007669"/>
    <property type="project" value="UniProtKB-ARBA"/>
</dbReference>
<dbReference type="GO" id="GO:0004386">
    <property type="term" value="F:helicase activity"/>
    <property type="evidence" value="ECO:0007669"/>
    <property type="project" value="UniProtKB-KW"/>
</dbReference>
<dbReference type="Pfam" id="PF00271">
    <property type="entry name" value="Helicase_C"/>
    <property type="match status" value="1"/>
</dbReference>
<dbReference type="CDD" id="cd18793">
    <property type="entry name" value="SF2_C_SNF"/>
    <property type="match status" value="1"/>
</dbReference>
<dbReference type="SMART" id="SM00573">
    <property type="entry name" value="HSA"/>
    <property type="match status" value="1"/>
</dbReference>
<evidence type="ECO:0000256" key="3">
    <source>
        <dbReference type="ARBA" id="ARBA00022553"/>
    </source>
</evidence>
<feature type="region of interest" description="Disordered" evidence="14">
    <location>
        <begin position="2022"/>
        <end position="2044"/>
    </location>
</feature>
<evidence type="ECO:0000256" key="11">
    <source>
        <dbReference type="ARBA" id="ARBA00023163"/>
    </source>
</evidence>
<keyword evidence="12" id="KW-0539">Nucleus</keyword>
<evidence type="ECO:0000256" key="8">
    <source>
        <dbReference type="ARBA" id="ARBA00022853"/>
    </source>
</evidence>
<evidence type="ECO:0000259" key="17">
    <source>
        <dbReference type="PROSITE" id="PS51194"/>
    </source>
</evidence>
<evidence type="ECO:0000313" key="19">
    <source>
        <dbReference type="EMBL" id="KAK3083777.1"/>
    </source>
</evidence>
<feature type="domain" description="Helicase C-terminal" evidence="17">
    <location>
        <begin position="1619"/>
        <end position="1779"/>
    </location>
</feature>
<feature type="compositionally biased region" description="Basic and acidic residues" evidence="14">
    <location>
        <begin position="631"/>
        <end position="640"/>
    </location>
</feature>
<comment type="subcellular location">
    <subcellularLocation>
        <location evidence="1">Nucleus</location>
    </subcellularLocation>
</comment>
<dbReference type="Pfam" id="PF00176">
    <property type="entry name" value="SNF2-rel_dom"/>
    <property type="match status" value="1"/>
</dbReference>
<evidence type="ECO:0000256" key="4">
    <source>
        <dbReference type="ARBA" id="ARBA00022741"/>
    </source>
</evidence>
<dbReference type="InterPro" id="IPR001005">
    <property type="entry name" value="SANT/Myb"/>
</dbReference>